<comment type="caution">
    <text evidence="2">The sequence shown here is derived from an EMBL/GenBank/DDBJ whole genome shotgun (WGS) entry which is preliminary data.</text>
</comment>
<evidence type="ECO:0000256" key="1">
    <source>
        <dbReference type="SAM" id="MobiDB-lite"/>
    </source>
</evidence>
<dbReference type="EMBL" id="JAUYZG010000012">
    <property type="protein sequence ID" value="KAK2892586.1"/>
    <property type="molecule type" value="Genomic_DNA"/>
</dbReference>
<protein>
    <submittedName>
        <fullName evidence="2">Uncharacterized protein</fullName>
    </submittedName>
</protein>
<organism evidence="2 3">
    <name type="scientific">Cirrhinus molitorella</name>
    <name type="common">mud carp</name>
    <dbReference type="NCBI Taxonomy" id="172907"/>
    <lineage>
        <taxon>Eukaryota</taxon>
        <taxon>Metazoa</taxon>
        <taxon>Chordata</taxon>
        <taxon>Craniata</taxon>
        <taxon>Vertebrata</taxon>
        <taxon>Euteleostomi</taxon>
        <taxon>Actinopterygii</taxon>
        <taxon>Neopterygii</taxon>
        <taxon>Teleostei</taxon>
        <taxon>Ostariophysi</taxon>
        <taxon>Cypriniformes</taxon>
        <taxon>Cyprinidae</taxon>
        <taxon>Labeoninae</taxon>
        <taxon>Labeonini</taxon>
        <taxon>Cirrhinus</taxon>
    </lineage>
</organism>
<feature type="region of interest" description="Disordered" evidence="1">
    <location>
        <begin position="320"/>
        <end position="358"/>
    </location>
</feature>
<dbReference type="PANTHER" id="PTHR35158:SF1">
    <property type="entry name" value="CDNA SEQUENCE CN725425"/>
    <property type="match status" value="1"/>
</dbReference>
<feature type="region of interest" description="Disordered" evidence="1">
    <location>
        <begin position="409"/>
        <end position="438"/>
    </location>
</feature>
<evidence type="ECO:0000313" key="3">
    <source>
        <dbReference type="Proteomes" id="UP001187343"/>
    </source>
</evidence>
<keyword evidence="3" id="KW-1185">Reference proteome</keyword>
<reference evidence="2" key="1">
    <citation type="submission" date="2023-08" db="EMBL/GenBank/DDBJ databases">
        <title>Chromosome-level Genome Assembly of mud carp (Cirrhinus molitorella).</title>
        <authorList>
            <person name="Liu H."/>
        </authorList>
    </citation>
    <scope>NUCLEOTIDE SEQUENCE</scope>
    <source>
        <strain evidence="2">Prfri</strain>
        <tissue evidence="2">Muscle</tissue>
    </source>
</reference>
<name>A0AA88PTF9_9TELE</name>
<feature type="region of interest" description="Disordered" evidence="1">
    <location>
        <begin position="156"/>
        <end position="196"/>
    </location>
</feature>
<dbReference type="PANTHER" id="PTHR35158">
    <property type="entry name" value="CDNA SEQUENCE CN725425"/>
    <property type="match status" value="1"/>
</dbReference>
<proteinExistence type="predicted"/>
<dbReference type="Proteomes" id="UP001187343">
    <property type="component" value="Unassembled WGS sequence"/>
</dbReference>
<accession>A0AA88PTF9</accession>
<dbReference type="AlphaFoldDB" id="A0AA88PTF9"/>
<feature type="compositionally biased region" description="Polar residues" evidence="1">
    <location>
        <begin position="422"/>
        <end position="434"/>
    </location>
</feature>
<dbReference type="InterPro" id="IPR027883">
    <property type="entry name" value="Redic1-like"/>
</dbReference>
<feature type="compositionally biased region" description="Polar residues" evidence="1">
    <location>
        <begin position="186"/>
        <end position="196"/>
    </location>
</feature>
<feature type="compositionally biased region" description="Polar residues" evidence="1">
    <location>
        <begin position="156"/>
        <end position="178"/>
    </location>
</feature>
<gene>
    <name evidence="2" type="ORF">Q8A67_012574</name>
</gene>
<sequence length="518" mass="58081">MNWVGGSRSRYMKNKEDTIKQKAFFQKQRMKRSLKKIDSSEGYNPENMDLLTLFIVNQIASKKEQTEKPTTKRLTGVKRTKKTLKEPLELPMSPCVPSNLNLVTSQPLYSIDTPGYKARKHRLSEEFKFKPVRMTKRSLPQIHIYLLSPLLETNLSDASGSENQPQPSSTSAGFSDPSQPKPATHIPSSLPTLENHNKVENTPQFVSFSQPTKLANPWPDEAPMQDVSHNSSVAGNLFRSTLPNLQRGEHSETFVLYPLNTLKSSEEPEKPLFIDFSNLDSKVLASMTSRDKSQNKDSDGHLSTQEFVCTDGNTSGADGSSVFVHVGKSPRGVHLSSDDTEAQRHDGNPPKTLETGTQTGALSYRDVSVQCSLIHHSSSVFSSAADQKASAFTTRWQCYNSYQLLNPTTHTSSKHGHKRTGNMPSGASATNQQAPRDPKSQLGFSFLKLYGQRSLRSERDLTSVLKHPFCTPSGQQKEQWWKSRVKTEKCDYLRSGSVMRNPVKDVRRAEEFVKEMKR</sequence>
<evidence type="ECO:0000313" key="2">
    <source>
        <dbReference type="EMBL" id="KAK2892586.1"/>
    </source>
</evidence>